<evidence type="ECO:0000313" key="2">
    <source>
        <dbReference type="Proteomes" id="UP000515344"/>
    </source>
</evidence>
<accession>A0A7G5XKP7</accession>
<dbReference type="Gene3D" id="1.20.141.10">
    <property type="entry name" value="Chitosanase, subunit A, domain 1"/>
    <property type="match status" value="1"/>
</dbReference>
<protein>
    <submittedName>
        <fullName evidence="1">Chitosanase</fullName>
    </submittedName>
</protein>
<dbReference type="InterPro" id="IPR000400">
    <property type="entry name" value="Glyco_hydro_46"/>
</dbReference>
<dbReference type="RefSeq" id="WP_182805636.1">
    <property type="nucleotide sequence ID" value="NZ_CP060007.1"/>
</dbReference>
<name>A0A7G5XKP7_9BACT</name>
<keyword evidence="2" id="KW-1185">Reference proteome</keyword>
<dbReference type="Proteomes" id="UP000515344">
    <property type="component" value="Chromosome"/>
</dbReference>
<dbReference type="GO" id="GO:0005576">
    <property type="term" value="C:extracellular region"/>
    <property type="evidence" value="ECO:0007669"/>
    <property type="project" value="InterPro"/>
</dbReference>
<evidence type="ECO:0000313" key="1">
    <source>
        <dbReference type="EMBL" id="QNA46050.1"/>
    </source>
</evidence>
<dbReference type="EMBL" id="CP060007">
    <property type="protein sequence ID" value="QNA46050.1"/>
    <property type="molecule type" value="Genomic_DNA"/>
</dbReference>
<dbReference type="InterPro" id="IPR023346">
    <property type="entry name" value="Lysozyme-like_dom_sf"/>
</dbReference>
<dbReference type="GO" id="GO:0005975">
    <property type="term" value="P:carbohydrate metabolic process"/>
    <property type="evidence" value="ECO:0007669"/>
    <property type="project" value="InterPro"/>
</dbReference>
<organism evidence="1 2">
    <name type="scientific">Lacibacter sediminis</name>
    <dbReference type="NCBI Taxonomy" id="2760713"/>
    <lineage>
        <taxon>Bacteria</taxon>
        <taxon>Pseudomonadati</taxon>
        <taxon>Bacteroidota</taxon>
        <taxon>Chitinophagia</taxon>
        <taxon>Chitinophagales</taxon>
        <taxon>Chitinophagaceae</taxon>
        <taxon>Lacibacter</taxon>
    </lineage>
</organism>
<proteinExistence type="predicted"/>
<dbReference type="Pfam" id="PF01374">
    <property type="entry name" value="Glyco_hydro_46"/>
    <property type="match status" value="1"/>
</dbReference>
<dbReference type="KEGG" id="lacs:H4075_07665"/>
<sequence>MAITAQQKQKILRVVNVFETGSIAGNYAAITLLKDGPPGADGSPMKQITYGRSQTTEFGNLKMLIQQYIDANGSFADALKPYVSKIGKKPSLCTDALLLQTLKTAGKTDPVMKKAQDDFFEQLYYQPALNWFTGMKFTTALSMLVIYDSFIHSGTVPSWLRERFAEAVPKNGGDEKNWIKQYVHARHNWLANHSRAILRKTIYRTQCFKTNIAKDNWDLLQVIHANGIAVS</sequence>
<gene>
    <name evidence="1" type="ORF">H4075_07665</name>
</gene>
<reference evidence="2" key="1">
    <citation type="submission" date="2020-08" db="EMBL/GenBank/DDBJ databases">
        <title>Lacibacter sp. S13-6-6 genome sequencing.</title>
        <authorList>
            <person name="Jin L."/>
        </authorList>
    </citation>
    <scope>NUCLEOTIDE SEQUENCE [LARGE SCALE GENOMIC DNA]</scope>
    <source>
        <strain evidence="2">S13-6-6</strain>
    </source>
</reference>
<dbReference type="SUPFAM" id="SSF53955">
    <property type="entry name" value="Lysozyme-like"/>
    <property type="match status" value="1"/>
</dbReference>
<dbReference type="GO" id="GO:0016977">
    <property type="term" value="F:chitosanase activity"/>
    <property type="evidence" value="ECO:0007669"/>
    <property type="project" value="InterPro"/>
</dbReference>
<dbReference type="AlphaFoldDB" id="A0A7G5XKP7"/>